<dbReference type="Proteomes" id="UP000653271">
    <property type="component" value="Unassembled WGS sequence"/>
</dbReference>
<dbReference type="GO" id="GO:0060285">
    <property type="term" value="P:cilium-dependent cell motility"/>
    <property type="evidence" value="ECO:0007669"/>
    <property type="project" value="TreeGrafter"/>
</dbReference>
<evidence type="ECO:0000256" key="10">
    <source>
        <dbReference type="ARBA" id="ARBA00040899"/>
    </source>
</evidence>
<evidence type="ECO:0000256" key="9">
    <source>
        <dbReference type="ARBA" id="ARBA00038424"/>
    </source>
</evidence>
<dbReference type="PANTHER" id="PTHR21625">
    <property type="entry name" value="NYD-SP28 PROTEIN"/>
    <property type="match status" value="1"/>
</dbReference>
<reference evidence="15" key="1">
    <citation type="submission" date="2019-09" db="EMBL/GenBank/DDBJ databases">
        <title>Bird 10,000 Genomes (B10K) Project - Family phase.</title>
        <authorList>
            <person name="Zhang G."/>
        </authorList>
    </citation>
    <scope>NUCLEOTIDE SEQUENCE</scope>
    <source>
        <strain evidence="15">B10K-DU-008-47</strain>
        <tissue evidence="15">Mixed tissue sample</tissue>
    </source>
</reference>
<comment type="function">
    <text evidence="12">Component of the nexin-dynein regulatory complex (N-DRC), a key regulator of ciliary/flagellar motility which maintains the alignment and integrity of the distal axoneme and regulates microtubule sliding in motile axonemes. Plays a critical role in the assembly of N-DRC and also stabilizes the assembly of multiple inner dynein arms and radial spokes. Coassembles with DRC1 to form a central scaffold needed for assembly of the N-DRC and its attachment to the outer doublet microtubules.</text>
</comment>
<keyword evidence="7" id="KW-0966">Cell projection</keyword>
<evidence type="ECO:0000313" key="16">
    <source>
        <dbReference type="Proteomes" id="UP000653271"/>
    </source>
</evidence>
<feature type="non-terminal residue" evidence="15">
    <location>
        <position position="1"/>
    </location>
</feature>
<dbReference type="EMBL" id="WAAB01026028">
    <property type="protein sequence ID" value="NWH82913.1"/>
    <property type="molecule type" value="Genomic_DNA"/>
</dbReference>
<dbReference type="GO" id="GO:0003352">
    <property type="term" value="P:regulation of cilium movement"/>
    <property type="evidence" value="ECO:0007669"/>
    <property type="project" value="TreeGrafter"/>
</dbReference>
<keyword evidence="2" id="KW-0963">Cytoplasm</keyword>
<evidence type="ECO:0000256" key="6">
    <source>
        <dbReference type="ARBA" id="ARBA00023212"/>
    </source>
</evidence>
<keyword evidence="4 13" id="KW-0175">Coiled coil</keyword>
<comment type="caution">
    <text evidence="15">The sequence shown here is derived from an EMBL/GenBank/DDBJ whole genome shotgun (WGS) entry which is preliminary data.</text>
</comment>
<dbReference type="PANTHER" id="PTHR21625:SF0">
    <property type="entry name" value="DYNEIN REGULATORY COMPLEX SUBUNIT 2"/>
    <property type="match status" value="1"/>
</dbReference>
<evidence type="ECO:0000256" key="7">
    <source>
        <dbReference type="ARBA" id="ARBA00023273"/>
    </source>
</evidence>
<dbReference type="InterPro" id="IPR039505">
    <property type="entry name" value="DRC1/2_N"/>
</dbReference>
<comment type="subcellular location">
    <subcellularLocation>
        <location evidence="1">Cytoplasm</location>
        <location evidence="1">Cytoskeleton</location>
        <location evidence="1">Flagellum axoneme</location>
    </subcellularLocation>
    <subcellularLocation>
        <location evidence="8">Cytoplasm</location>
        <location evidence="8">Cytoskeleton</location>
        <location evidence="8">Flagellum basal body</location>
    </subcellularLocation>
</comment>
<dbReference type="OrthoDB" id="7760980at2759"/>
<sequence>LPMKRHSQKKSPMTAASDELLLLQSQLLAKEEEAKMKEKRLSRALKEKLAREEQNNTLNLHKTQTQWQRLLHMAEDEELRQDITGLSQTFAHEMECKDKVIKVRAQGWWEDTTPGPVRHLSPNLSQLLVTDLEQAEEQHAQALRGHVDKVDRLLELQRCRLALLEEAYGAQLLVLEEEFESERYGKGEG</sequence>
<dbReference type="Pfam" id="PF14772">
    <property type="entry name" value="NYD-SP28"/>
    <property type="match status" value="1"/>
</dbReference>
<dbReference type="GO" id="GO:0070286">
    <property type="term" value="P:axonemal dynein complex assembly"/>
    <property type="evidence" value="ECO:0007669"/>
    <property type="project" value="InterPro"/>
</dbReference>
<accession>A0A850XTP0</accession>
<evidence type="ECO:0000256" key="11">
    <source>
        <dbReference type="ARBA" id="ARBA00041517"/>
    </source>
</evidence>
<evidence type="ECO:0000259" key="14">
    <source>
        <dbReference type="Pfam" id="PF14772"/>
    </source>
</evidence>
<feature type="domain" description="Dynein regulatory complex protein 1/2 N-terminal" evidence="14">
    <location>
        <begin position="29"/>
        <end position="102"/>
    </location>
</feature>
<keyword evidence="6" id="KW-0206">Cytoskeleton</keyword>
<gene>
    <name evidence="15" type="primary">Ccdc65_0</name>
    <name evidence="15" type="ORF">PIACAY_R13041</name>
</gene>
<keyword evidence="3" id="KW-0282">Flagellum</keyword>
<protein>
    <recommendedName>
        <fullName evidence="10">Dynein regulatory complex subunit 2</fullName>
    </recommendedName>
    <alternativeName>
        <fullName evidence="11">Coiled-coil domain-containing protein 65</fullName>
    </alternativeName>
</protein>
<feature type="non-terminal residue" evidence="15">
    <location>
        <position position="189"/>
    </location>
</feature>
<dbReference type="InterPro" id="IPR039750">
    <property type="entry name" value="DRC1/DRC2"/>
</dbReference>
<evidence type="ECO:0000256" key="4">
    <source>
        <dbReference type="ARBA" id="ARBA00023054"/>
    </source>
</evidence>
<evidence type="ECO:0000256" key="13">
    <source>
        <dbReference type="SAM" id="Coils"/>
    </source>
</evidence>
<dbReference type="AlphaFoldDB" id="A0A850XTP0"/>
<feature type="coiled-coil region" evidence="13">
    <location>
        <begin position="27"/>
        <end position="55"/>
    </location>
</feature>
<name>A0A850XTP0_PIACA</name>
<evidence type="ECO:0000256" key="5">
    <source>
        <dbReference type="ARBA" id="ARBA00023069"/>
    </source>
</evidence>
<organism evidence="15 16">
    <name type="scientific">Piaya cayana</name>
    <name type="common">Common squirrel cuckoo</name>
    <dbReference type="NCBI Taxonomy" id="33601"/>
    <lineage>
        <taxon>Eukaryota</taxon>
        <taxon>Metazoa</taxon>
        <taxon>Chordata</taxon>
        <taxon>Craniata</taxon>
        <taxon>Vertebrata</taxon>
        <taxon>Euteleostomi</taxon>
        <taxon>Archelosauria</taxon>
        <taxon>Archosauria</taxon>
        <taxon>Dinosauria</taxon>
        <taxon>Saurischia</taxon>
        <taxon>Theropoda</taxon>
        <taxon>Coelurosauria</taxon>
        <taxon>Aves</taxon>
        <taxon>Neognathae</taxon>
        <taxon>Neoaves</taxon>
        <taxon>Otidimorphae</taxon>
        <taxon>Cuculiformes</taxon>
        <taxon>Coccyzidae</taxon>
        <taxon>Piaya</taxon>
    </lineage>
</organism>
<evidence type="ECO:0000256" key="3">
    <source>
        <dbReference type="ARBA" id="ARBA00022846"/>
    </source>
</evidence>
<comment type="similarity">
    <text evidence="9">Belongs to the DRC2 family.</text>
</comment>
<proteinExistence type="inferred from homology"/>
<evidence type="ECO:0000313" key="15">
    <source>
        <dbReference type="EMBL" id="NWH82913.1"/>
    </source>
</evidence>
<evidence type="ECO:0000256" key="8">
    <source>
        <dbReference type="ARBA" id="ARBA00037841"/>
    </source>
</evidence>
<evidence type="ECO:0000256" key="2">
    <source>
        <dbReference type="ARBA" id="ARBA00022490"/>
    </source>
</evidence>
<keyword evidence="16" id="KW-1185">Reference proteome</keyword>
<keyword evidence="5" id="KW-0969">Cilium</keyword>
<evidence type="ECO:0000256" key="1">
    <source>
        <dbReference type="ARBA" id="ARBA00004611"/>
    </source>
</evidence>
<evidence type="ECO:0000256" key="12">
    <source>
        <dbReference type="ARBA" id="ARBA00045865"/>
    </source>
</evidence>
<dbReference type="GO" id="GO:0005858">
    <property type="term" value="C:axonemal dynein complex"/>
    <property type="evidence" value="ECO:0007669"/>
    <property type="project" value="InterPro"/>
</dbReference>